<dbReference type="PANTHER" id="PTHR43451">
    <property type="entry name" value="ACETYLTRANSFERASE (GNAT) FAMILY PROTEIN"/>
    <property type="match status" value="1"/>
</dbReference>
<dbReference type="EMBL" id="VSSQ01036891">
    <property type="protein sequence ID" value="MPM89475.1"/>
    <property type="molecule type" value="Genomic_DNA"/>
</dbReference>
<protein>
    <recommendedName>
        <fullName evidence="1">N-acetyltransferase domain-containing protein</fullName>
    </recommendedName>
</protein>
<sequence>MNSLDDLIKYKKGENTRGDMMENYCIKNVDFKDIEEAFELVKDVFMEFDAPDYSQEGVNEFINKITENKEFINKFKTGQQIMIGAFHNNKIIGVLAISTRNHISLVFVDKKYHRMGIATKLVNEIASRLKSKNIDKIKLNSSPYAIQFYEKIGFIATDIEQIKNGIRYVPMEFTL</sequence>
<dbReference type="AlphaFoldDB" id="A0A645DJN1"/>
<dbReference type="SUPFAM" id="SSF55729">
    <property type="entry name" value="Acyl-CoA N-acyltransferases (Nat)"/>
    <property type="match status" value="1"/>
</dbReference>
<evidence type="ECO:0000313" key="2">
    <source>
        <dbReference type="EMBL" id="MPM89475.1"/>
    </source>
</evidence>
<comment type="caution">
    <text evidence="2">The sequence shown here is derived from an EMBL/GenBank/DDBJ whole genome shotgun (WGS) entry which is preliminary data.</text>
</comment>
<dbReference type="InterPro" id="IPR016181">
    <property type="entry name" value="Acyl_CoA_acyltransferase"/>
</dbReference>
<gene>
    <name evidence="2" type="ORF">SDC9_136584</name>
</gene>
<dbReference type="GO" id="GO:0016747">
    <property type="term" value="F:acyltransferase activity, transferring groups other than amino-acyl groups"/>
    <property type="evidence" value="ECO:0007669"/>
    <property type="project" value="InterPro"/>
</dbReference>
<dbReference type="PANTHER" id="PTHR43451:SF1">
    <property type="entry name" value="ACETYLTRANSFERASE"/>
    <property type="match status" value="1"/>
</dbReference>
<reference evidence="2" key="1">
    <citation type="submission" date="2019-08" db="EMBL/GenBank/DDBJ databases">
        <authorList>
            <person name="Kucharzyk K."/>
            <person name="Murdoch R.W."/>
            <person name="Higgins S."/>
            <person name="Loffler F."/>
        </authorList>
    </citation>
    <scope>NUCLEOTIDE SEQUENCE</scope>
</reference>
<evidence type="ECO:0000259" key="1">
    <source>
        <dbReference type="PROSITE" id="PS51186"/>
    </source>
</evidence>
<dbReference type="InterPro" id="IPR000182">
    <property type="entry name" value="GNAT_dom"/>
</dbReference>
<dbReference type="CDD" id="cd04301">
    <property type="entry name" value="NAT_SF"/>
    <property type="match status" value="1"/>
</dbReference>
<feature type="domain" description="N-acetyltransferase" evidence="1">
    <location>
        <begin position="24"/>
        <end position="175"/>
    </location>
</feature>
<name>A0A645DJN1_9ZZZZ</name>
<proteinExistence type="predicted"/>
<dbReference type="PROSITE" id="PS51186">
    <property type="entry name" value="GNAT"/>
    <property type="match status" value="1"/>
</dbReference>
<dbReference type="Pfam" id="PF13673">
    <property type="entry name" value="Acetyltransf_10"/>
    <property type="match status" value="1"/>
</dbReference>
<organism evidence="2">
    <name type="scientific">bioreactor metagenome</name>
    <dbReference type="NCBI Taxonomy" id="1076179"/>
    <lineage>
        <taxon>unclassified sequences</taxon>
        <taxon>metagenomes</taxon>
        <taxon>ecological metagenomes</taxon>
    </lineage>
</organism>
<dbReference type="Gene3D" id="3.40.630.30">
    <property type="match status" value="1"/>
</dbReference>
<accession>A0A645DJN1</accession>
<dbReference type="InterPro" id="IPR052564">
    <property type="entry name" value="N-acetyltrans/Recomb-assoc"/>
</dbReference>